<evidence type="ECO:0000259" key="8">
    <source>
        <dbReference type="PROSITE" id="PS50156"/>
    </source>
</evidence>
<evidence type="ECO:0000313" key="9">
    <source>
        <dbReference type="EMBL" id="VDO57762.1"/>
    </source>
</evidence>
<dbReference type="Proteomes" id="UP000280834">
    <property type="component" value="Unassembled WGS sequence"/>
</dbReference>
<reference evidence="9 10" key="1">
    <citation type="submission" date="2018-11" db="EMBL/GenBank/DDBJ databases">
        <authorList>
            <consortium name="Pathogen Informatics"/>
        </authorList>
    </citation>
    <scope>NUCLEOTIDE SEQUENCE [LARGE SCALE GENOMIC DNA]</scope>
</reference>
<evidence type="ECO:0000256" key="2">
    <source>
        <dbReference type="ARBA" id="ARBA00005585"/>
    </source>
</evidence>
<dbReference type="Gene3D" id="1.20.1640.10">
    <property type="entry name" value="Multidrug efflux transporter AcrB transmembrane domain"/>
    <property type="match status" value="1"/>
</dbReference>
<evidence type="ECO:0000256" key="6">
    <source>
        <dbReference type="ARBA" id="ARBA00023180"/>
    </source>
</evidence>
<proteinExistence type="inferred from homology"/>
<evidence type="ECO:0000256" key="5">
    <source>
        <dbReference type="ARBA" id="ARBA00023136"/>
    </source>
</evidence>
<comment type="similarity">
    <text evidence="2">Belongs to the patched family.</text>
</comment>
<keyword evidence="5 7" id="KW-0472">Membrane</keyword>
<dbReference type="PROSITE" id="PS50156">
    <property type="entry name" value="SSD"/>
    <property type="match status" value="1"/>
</dbReference>
<gene>
    <name evidence="9" type="ORF">BTMF_LOCUS16155</name>
</gene>
<dbReference type="GO" id="GO:0006897">
    <property type="term" value="P:endocytosis"/>
    <property type="evidence" value="ECO:0007669"/>
    <property type="project" value="TreeGrafter"/>
</dbReference>
<name>A0A3P8A9V2_9BILA</name>
<evidence type="ECO:0000313" key="10">
    <source>
        <dbReference type="Proteomes" id="UP000280834"/>
    </source>
</evidence>
<dbReference type="InterPro" id="IPR003392">
    <property type="entry name" value="PTHD_SSD"/>
</dbReference>
<dbReference type="GO" id="GO:0018996">
    <property type="term" value="P:molting cycle, collagen and cuticulin-based cuticle"/>
    <property type="evidence" value="ECO:0007669"/>
    <property type="project" value="TreeGrafter"/>
</dbReference>
<dbReference type="SUPFAM" id="SSF82866">
    <property type="entry name" value="Multidrug efflux transporter AcrB transmembrane domain"/>
    <property type="match status" value="1"/>
</dbReference>
<keyword evidence="10" id="KW-1185">Reference proteome</keyword>
<accession>A0A3P8A9V2</accession>
<evidence type="ECO:0000256" key="4">
    <source>
        <dbReference type="ARBA" id="ARBA00022989"/>
    </source>
</evidence>
<dbReference type="GO" id="GO:0005886">
    <property type="term" value="C:plasma membrane"/>
    <property type="evidence" value="ECO:0007669"/>
    <property type="project" value="TreeGrafter"/>
</dbReference>
<dbReference type="InterPro" id="IPR000731">
    <property type="entry name" value="SSD"/>
</dbReference>
<keyword evidence="6" id="KW-0325">Glycoprotein</keyword>
<sequence length="105" mass="11069">MLTLASIFSPLLATIVSFSLAQWFGISITSINGFIPLLMIGIGVDDAFLLIHAWQDCASISDKRNRMASVITAAGPSISITTITNILAFAVGAITASPTVIFIIK</sequence>
<feature type="transmembrane region" description="Helical" evidence="7">
    <location>
        <begin position="71"/>
        <end position="104"/>
    </location>
</feature>
<protein>
    <recommendedName>
        <fullName evidence="8">SSD domain-containing protein</fullName>
    </recommendedName>
</protein>
<dbReference type="Pfam" id="PF02460">
    <property type="entry name" value="Patched"/>
    <property type="match status" value="1"/>
</dbReference>
<dbReference type="AlphaFoldDB" id="A0A3P8A9V2"/>
<feature type="transmembrane region" description="Helical" evidence="7">
    <location>
        <begin position="31"/>
        <end position="51"/>
    </location>
</feature>
<comment type="subcellular location">
    <subcellularLocation>
        <location evidence="1">Membrane</location>
        <topology evidence="1">Multi-pass membrane protein</topology>
    </subcellularLocation>
</comment>
<feature type="domain" description="SSD" evidence="8">
    <location>
        <begin position="1"/>
        <end position="105"/>
    </location>
</feature>
<dbReference type="PANTHER" id="PTHR10796:SF108">
    <property type="entry name" value="SSD DOMAIN-CONTAINING PROTEIN"/>
    <property type="match status" value="1"/>
</dbReference>
<keyword evidence="3 7" id="KW-0812">Transmembrane</keyword>
<evidence type="ECO:0000256" key="7">
    <source>
        <dbReference type="SAM" id="Phobius"/>
    </source>
</evidence>
<keyword evidence="4 7" id="KW-1133">Transmembrane helix</keyword>
<dbReference type="InterPro" id="IPR051697">
    <property type="entry name" value="Patched_domain-protein"/>
</dbReference>
<organism evidence="9 10">
    <name type="scientific">Brugia timori</name>
    <dbReference type="NCBI Taxonomy" id="42155"/>
    <lineage>
        <taxon>Eukaryota</taxon>
        <taxon>Metazoa</taxon>
        <taxon>Ecdysozoa</taxon>
        <taxon>Nematoda</taxon>
        <taxon>Chromadorea</taxon>
        <taxon>Rhabditida</taxon>
        <taxon>Spirurina</taxon>
        <taxon>Spiruromorpha</taxon>
        <taxon>Filarioidea</taxon>
        <taxon>Onchocercidae</taxon>
        <taxon>Brugia</taxon>
    </lineage>
</organism>
<dbReference type="GO" id="GO:0030659">
    <property type="term" value="C:cytoplasmic vesicle membrane"/>
    <property type="evidence" value="ECO:0007669"/>
    <property type="project" value="TreeGrafter"/>
</dbReference>
<dbReference type="PANTHER" id="PTHR10796">
    <property type="entry name" value="PATCHED-RELATED"/>
    <property type="match status" value="1"/>
</dbReference>
<dbReference type="EMBL" id="UZAG01023811">
    <property type="protein sequence ID" value="VDO57762.1"/>
    <property type="molecule type" value="Genomic_DNA"/>
</dbReference>
<evidence type="ECO:0000256" key="1">
    <source>
        <dbReference type="ARBA" id="ARBA00004141"/>
    </source>
</evidence>
<evidence type="ECO:0000256" key="3">
    <source>
        <dbReference type="ARBA" id="ARBA00022692"/>
    </source>
</evidence>